<gene>
    <name evidence="16" type="primary">ftsW</name>
    <name evidence="18" type="ORF">SAMN05216175_11029</name>
</gene>
<dbReference type="GO" id="GO:0008360">
    <property type="term" value="P:regulation of cell shape"/>
    <property type="evidence" value="ECO:0007669"/>
    <property type="project" value="UniProtKB-KW"/>
</dbReference>
<dbReference type="GO" id="GO:0015648">
    <property type="term" value="F:lipid-linked peptidoglycan transporter activity"/>
    <property type="evidence" value="ECO:0007669"/>
    <property type="project" value="TreeGrafter"/>
</dbReference>
<comment type="pathway">
    <text evidence="2 16">Cell wall biogenesis; peptidoglycan biosynthesis.</text>
</comment>
<keyword evidence="19" id="KW-1185">Reference proteome</keyword>
<evidence type="ECO:0000313" key="18">
    <source>
        <dbReference type="EMBL" id="SFG63812.1"/>
    </source>
</evidence>
<feature type="transmembrane region" description="Helical" evidence="16">
    <location>
        <begin position="365"/>
        <end position="386"/>
    </location>
</feature>
<evidence type="ECO:0000256" key="4">
    <source>
        <dbReference type="ARBA" id="ARBA00022618"/>
    </source>
</evidence>
<evidence type="ECO:0000256" key="14">
    <source>
        <dbReference type="ARBA" id="ARBA00038053"/>
    </source>
</evidence>
<dbReference type="Pfam" id="PF01098">
    <property type="entry name" value="FTSW_RODA_SPOVE"/>
    <property type="match status" value="1"/>
</dbReference>
<dbReference type="GO" id="GO:0008955">
    <property type="term" value="F:peptidoglycan glycosyltransferase activity"/>
    <property type="evidence" value="ECO:0007669"/>
    <property type="project" value="UniProtKB-UniRule"/>
</dbReference>
<dbReference type="PANTHER" id="PTHR30474:SF2">
    <property type="entry name" value="PEPTIDOGLYCAN GLYCOSYLTRANSFERASE FTSW-RELATED"/>
    <property type="match status" value="1"/>
</dbReference>
<evidence type="ECO:0000256" key="10">
    <source>
        <dbReference type="ARBA" id="ARBA00022989"/>
    </source>
</evidence>
<feature type="transmembrane region" description="Helical" evidence="16">
    <location>
        <begin position="211"/>
        <end position="231"/>
    </location>
</feature>
<reference evidence="19" key="1">
    <citation type="submission" date="2016-10" db="EMBL/GenBank/DDBJ databases">
        <authorList>
            <person name="Varghese N."/>
            <person name="Submissions S."/>
        </authorList>
    </citation>
    <scope>NUCLEOTIDE SEQUENCE [LARGE SCALE GENOMIC DNA]</scope>
    <source>
        <strain evidence="19">CGMCC 1.10971</strain>
    </source>
</reference>
<evidence type="ECO:0000256" key="2">
    <source>
        <dbReference type="ARBA" id="ARBA00004752"/>
    </source>
</evidence>
<keyword evidence="8 16" id="KW-0133">Cell shape</keyword>
<evidence type="ECO:0000256" key="15">
    <source>
        <dbReference type="ARBA" id="ARBA00049902"/>
    </source>
</evidence>
<evidence type="ECO:0000256" key="7">
    <source>
        <dbReference type="ARBA" id="ARBA00022692"/>
    </source>
</evidence>
<dbReference type="GO" id="GO:0043093">
    <property type="term" value="P:FtsZ-dependent cytokinesis"/>
    <property type="evidence" value="ECO:0007669"/>
    <property type="project" value="UniProtKB-UniRule"/>
</dbReference>
<dbReference type="RefSeq" id="WP_090728741.1">
    <property type="nucleotide sequence ID" value="NZ_FOOU01000010.1"/>
</dbReference>
<comment type="catalytic activity">
    <reaction evidence="15 16">
        <text>[GlcNAc-(1-&gt;4)-Mur2Ac(oyl-L-Ala-gamma-D-Glu-L-Lys-D-Ala-D-Ala)](n)-di-trans,octa-cis-undecaprenyl diphosphate + beta-D-GlcNAc-(1-&gt;4)-Mur2Ac(oyl-L-Ala-gamma-D-Glu-L-Lys-D-Ala-D-Ala)-di-trans,octa-cis-undecaprenyl diphosphate = [GlcNAc-(1-&gt;4)-Mur2Ac(oyl-L-Ala-gamma-D-Glu-L-Lys-D-Ala-D-Ala)](n+1)-di-trans,octa-cis-undecaprenyl diphosphate + di-trans,octa-cis-undecaprenyl diphosphate + H(+)</text>
        <dbReference type="Rhea" id="RHEA:23708"/>
        <dbReference type="Rhea" id="RHEA-COMP:9602"/>
        <dbReference type="Rhea" id="RHEA-COMP:9603"/>
        <dbReference type="ChEBI" id="CHEBI:15378"/>
        <dbReference type="ChEBI" id="CHEBI:58405"/>
        <dbReference type="ChEBI" id="CHEBI:60033"/>
        <dbReference type="ChEBI" id="CHEBI:78435"/>
        <dbReference type="EC" id="2.4.99.28"/>
    </reaction>
</comment>
<feature type="transmembrane region" description="Helical" evidence="16">
    <location>
        <begin position="296"/>
        <end position="317"/>
    </location>
</feature>
<keyword evidence="4 16" id="KW-0132">Cell division</keyword>
<dbReference type="PROSITE" id="PS00428">
    <property type="entry name" value="FTSW_RODA_SPOVE"/>
    <property type="match status" value="1"/>
</dbReference>
<feature type="compositionally biased region" description="Basic and acidic residues" evidence="17">
    <location>
        <begin position="430"/>
        <end position="439"/>
    </location>
</feature>
<dbReference type="InterPro" id="IPR018365">
    <property type="entry name" value="Cell_cycle_FtsW-rel_CS"/>
</dbReference>
<sequence>MSTSVNAPTNTISAARQSGWLSFPQQGVMPFDPWLLGTAAALVLTGFVMITSASMDVAAQKFGGPFFFAQRHGFFILLAIVASIIAVRVPINKWEKYGPVLLGIGFVFLVLVLIPGIGREVNGSSRWISLGPLNLQASEVAKFCMVIYVGGYLVRRLSEVRTSWGGVVKPVLPLAFFVFLLLLEPDYGAAVVLMGTVMGMIFLGGMRFGQFIMVLVCAIGLVGVMAIAQPYRMARLKSFQDPWADPFGSGYQLSQAQIAFGRGEWFGTGLGNSVQKLFYLPEAHTDFVYSVLAEEFGLIGALMVVILYVIMIGRIFLIGRQAEKQQQFFMGYIAYGFGLIFAAQALINIGVNVGALPTKGLTLPLLSYGGSSLLVCAVMISIVMRIDFELKTLRYKEASEEDPQKSLKKSSKASSKESPKKPKLRIAKYSKSESPHELSHQLSPHELSKGRVNEKA</sequence>
<feature type="transmembrane region" description="Helical" evidence="16">
    <location>
        <begin position="74"/>
        <end position="91"/>
    </location>
</feature>
<evidence type="ECO:0000256" key="8">
    <source>
        <dbReference type="ARBA" id="ARBA00022960"/>
    </source>
</evidence>
<feature type="transmembrane region" description="Helical" evidence="16">
    <location>
        <begin position="97"/>
        <end position="117"/>
    </location>
</feature>
<dbReference type="STRING" id="1045558.SAMN05216175_11029"/>
<evidence type="ECO:0000256" key="9">
    <source>
        <dbReference type="ARBA" id="ARBA00022984"/>
    </source>
</evidence>
<accession>A0A1I2TFT7</accession>
<evidence type="ECO:0000256" key="6">
    <source>
        <dbReference type="ARBA" id="ARBA00022679"/>
    </source>
</evidence>
<keyword evidence="5 16" id="KW-0328">Glycosyltransferase</keyword>
<comment type="similarity">
    <text evidence="14 16">Belongs to the SEDS family. FtsW subfamily.</text>
</comment>
<dbReference type="EMBL" id="FOOU01000010">
    <property type="protein sequence ID" value="SFG63812.1"/>
    <property type="molecule type" value="Genomic_DNA"/>
</dbReference>
<evidence type="ECO:0000256" key="16">
    <source>
        <dbReference type="HAMAP-Rule" id="MF_00913"/>
    </source>
</evidence>
<feature type="compositionally biased region" description="Basic and acidic residues" evidence="17">
    <location>
        <begin position="446"/>
        <end position="456"/>
    </location>
</feature>
<keyword evidence="9 16" id="KW-0573">Peptidoglycan synthesis</keyword>
<dbReference type="OrthoDB" id="9768187at2"/>
<keyword evidence="3 16" id="KW-1003">Cell membrane</keyword>
<keyword evidence="6 16" id="KW-0808">Transferase</keyword>
<keyword evidence="12 16" id="KW-0131">Cell cycle</keyword>
<feature type="transmembrane region" description="Helical" evidence="16">
    <location>
        <begin position="34"/>
        <end position="53"/>
    </location>
</feature>
<keyword evidence="10 16" id="KW-1133">Transmembrane helix</keyword>
<dbReference type="EC" id="2.4.99.28" evidence="16"/>
<evidence type="ECO:0000256" key="1">
    <source>
        <dbReference type="ARBA" id="ARBA00004651"/>
    </source>
</evidence>
<dbReference type="GO" id="GO:0005886">
    <property type="term" value="C:plasma membrane"/>
    <property type="evidence" value="ECO:0007669"/>
    <property type="project" value="UniProtKB-SubCell"/>
</dbReference>
<feature type="region of interest" description="Disordered" evidence="17">
    <location>
        <begin position="399"/>
        <end position="456"/>
    </location>
</feature>
<keyword evidence="16" id="KW-0997">Cell inner membrane</keyword>
<feature type="transmembrane region" description="Helical" evidence="16">
    <location>
        <begin position="187"/>
        <end position="204"/>
    </location>
</feature>
<evidence type="ECO:0000313" key="19">
    <source>
        <dbReference type="Proteomes" id="UP000198623"/>
    </source>
</evidence>
<evidence type="ECO:0000256" key="3">
    <source>
        <dbReference type="ARBA" id="ARBA00022475"/>
    </source>
</evidence>
<evidence type="ECO:0000256" key="5">
    <source>
        <dbReference type="ARBA" id="ARBA00022676"/>
    </source>
</evidence>
<dbReference type="Proteomes" id="UP000198623">
    <property type="component" value="Unassembled WGS sequence"/>
</dbReference>
<keyword evidence="7 16" id="KW-0812">Transmembrane</keyword>
<feature type="transmembrane region" description="Helical" evidence="16">
    <location>
        <begin position="329"/>
        <end position="353"/>
    </location>
</feature>
<proteinExistence type="inferred from homology"/>
<evidence type="ECO:0000256" key="13">
    <source>
        <dbReference type="ARBA" id="ARBA00023316"/>
    </source>
</evidence>
<dbReference type="InterPro" id="IPR001182">
    <property type="entry name" value="FtsW/RodA"/>
</dbReference>
<name>A0A1I2TFT7_9GAMM</name>
<dbReference type="PANTHER" id="PTHR30474">
    <property type="entry name" value="CELL CYCLE PROTEIN"/>
    <property type="match status" value="1"/>
</dbReference>
<dbReference type="HAMAP" id="MF_00913">
    <property type="entry name" value="PGT_FtsW_proteobact"/>
    <property type="match status" value="1"/>
</dbReference>
<dbReference type="InterPro" id="IPR013437">
    <property type="entry name" value="FtsW"/>
</dbReference>
<dbReference type="NCBIfam" id="TIGR02614">
    <property type="entry name" value="ftsW"/>
    <property type="match status" value="1"/>
</dbReference>
<keyword evidence="13 16" id="KW-0961">Cell wall biogenesis/degradation</keyword>
<protein>
    <recommendedName>
        <fullName evidence="16">Probable peptidoglycan glycosyltransferase FtsW</fullName>
        <shortName evidence="16">PGT</shortName>
        <ecNumber evidence="16">2.4.99.28</ecNumber>
    </recommendedName>
    <alternativeName>
        <fullName evidence="16">Cell division protein FtsW</fullName>
    </alternativeName>
    <alternativeName>
        <fullName evidence="16">Cell wall polymerase</fullName>
    </alternativeName>
    <alternativeName>
        <fullName evidence="16">Peptidoglycan polymerase</fullName>
        <shortName evidence="16">PG polymerase</shortName>
    </alternativeName>
</protein>
<feature type="transmembrane region" description="Helical" evidence="16">
    <location>
        <begin position="162"/>
        <end position="181"/>
    </location>
</feature>
<dbReference type="AlphaFoldDB" id="A0A1I2TFT7"/>
<comment type="subcellular location">
    <subcellularLocation>
        <location evidence="16">Cell inner membrane</location>
        <topology evidence="16">Multi-pass membrane protein</topology>
    </subcellularLocation>
    <subcellularLocation>
        <location evidence="1">Cell membrane</location>
        <topology evidence="1">Multi-pass membrane protein</topology>
    </subcellularLocation>
    <text evidence="16">Localizes to the division septum.</text>
</comment>
<dbReference type="GO" id="GO:0071555">
    <property type="term" value="P:cell wall organization"/>
    <property type="evidence" value="ECO:0007669"/>
    <property type="project" value="UniProtKB-KW"/>
</dbReference>
<evidence type="ECO:0000256" key="17">
    <source>
        <dbReference type="SAM" id="MobiDB-lite"/>
    </source>
</evidence>
<evidence type="ECO:0000256" key="11">
    <source>
        <dbReference type="ARBA" id="ARBA00023136"/>
    </source>
</evidence>
<dbReference type="GO" id="GO:0009252">
    <property type="term" value="P:peptidoglycan biosynthetic process"/>
    <property type="evidence" value="ECO:0007669"/>
    <property type="project" value="UniProtKB-UniRule"/>
</dbReference>
<dbReference type="UniPathway" id="UPA00219"/>
<keyword evidence="11 16" id="KW-0472">Membrane</keyword>
<organism evidence="18 19">
    <name type="scientific">Neptunomonas qingdaonensis</name>
    <dbReference type="NCBI Taxonomy" id="1045558"/>
    <lineage>
        <taxon>Bacteria</taxon>
        <taxon>Pseudomonadati</taxon>
        <taxon>Pseudomonadota</taxon>
        <taxon>Gammaproteobacteria</taxon>
        <taxon>Oceanospirillales</taxon>
        <taxon>Oceanospirillaceae</taxon>
        <taxon>Neptunomonas</taxon>
    </lineage>
</organism>
<evidence type="ECO:0000256" key="12">
    <source>
        <dbReference type="ARBA" id="ARBA00023306"/>
    </source>
</evidence>
<dbReference type="GO" id="GO:0032153">
    <property type="term" value="C:cell division site"/>
    <property type="evidence" value="ECO:0007669"/>
    <property type="project" value="UniProtKB-UniRule"/>
</dbReference>
<comment type="function">
    <text evidence="16">Peptidoglycan polymerase that is essential for cell division.</text>
</comment>